<dbReference type="PANTHER" id="PTHR11706:SF33">
    <property type="entry name" value="NATURAL RESISTANCE-ASSOCIATED MACROPHAGE PROTEIN 2"/>
    <property type="match status" value="1"/>
</dbReference>
<feature type="transmembrane region" description="Helical" evidence="6">
    <location>
        <begin position="384"/>
        <end position="401"/>
    </location>
</feature>
<protein>
    <recommendedName>
        <fullName evidence="6">Divalent metal cation transporter MntH</fullName>
    </recommendedName>
</protein>
<evidence type="ECO:0000256" key="1">
    <source>
        <dbReference type="ARBA" id="ARBA00004141"/>
    </source>
</evidence>
<evidence type="ECO:0000313" key="8">
    <source>
        <dbReference type="Proteomes" id="UP000005710"/>
    </source>
</evidence>
<gene>
    <name evidence="6" type="primary">mntH</name>
    <name evidence="7" type="ORF">ThesuDRAFT_01397</name>
</gene>
<organism evidence="7 8">
    <name type="scientific">Thermaerobacter subterraneus DSM 13965</name>
    <dbReference type="NCBI Taxonomy" id="867903"/>
    <lineage>
        <taxon>Bacteria</taxon>
        <taxon>Bacillati</taxon>
        <taxon>Bacillota</taxon>
        <taxon>Clostridia</taxon>
        <taxon>Eubacteriales</taxon>
        <taxon>Clostridiales Family XVII. Incertae Sedis</taxon>
        <taxon>Thermaerobacter</taxon>
    </lineage>
</organism>
<dbReference type="GO" id="GO:0015293">
    <property type="term" value="F:symporter activity"/>
    <property type="evidence" value="ECO:0007669"/>
    <property type="project" value="UniProtKB-UniRule"/>
</dbReference>
<dbReference type="NCBIfam" id="TIGR01197">
    <property type="entry name" value="nramp"/>
    <property type="match status" value="1"/>
</dbReference>
<evidence type="ECO:0000256" key="4">
    <source>
        <dbReference type="ARBA" id="ARBA00022989"/>
    </source>
</evidence>
<dbReference type="AlphaFoldDB" id="K6P3L6"/>
<dbReference type="GO" id="GO:0005384">
    <property type="term" value="F:manganese ion transmembrane transporter activity"/>
    <property type="evidence" value="ECO:0007669"/>
    <property type="project" value="TreeGrafter"/>
</dbReference>
<accession>K6P3L6</accession>
<keyword evidence="5 6" id="KW-0472">Membrane</keyword>
<keyword evidence="6" id="KW-0769">Symport</keyword>
<dbReference type="eggNOG" id="COG1914">
    <property type="taxonomic scope" value="Bacteria"/>
</dbReference>
<feature type="transmembrane region" description="Helical" evidence="6">
    <location>
        <begin position="407"/>
        <end position="428"/>
    </location>
</feature>
<feature type="transmembrane region" description="Helical" evidence="6">
    <location>
        <begin position="286"/>
        <end position="312"/>
    </location>
</feature>
<keyword evidence="2 6" id="KW-0813">Transport</keyword>
<dbReference type="GO" id="GO:0034755">
    <property type="term" value="P:iron ion transmembrane transport"/>
    <property type="evidence" value="ECO:0007669"/>
    <property type="project" value="TreeGrafter"/>
</dbReference>
<feature type="transmembrane region" description="Helical" evidence="6">
    <location>
        <begin position="172"/>
        <end position="193"/>
    </location>
</feature>
<dbReference type="NCBIfam" id="NF037982">
    <property type="entry name" value="Nramp_1"/>
    <property type="match status" value="1"/>
</dbReference>
<dbReference type="EMBL" id="AENY02000002">
    <property type="protein sequence ID" value="EKP95640.1"/>
    <property type="molecule type" value="Genomic_DNA"/>
</dbReference>
<evidence type="ECO:0000313" key="7">
    <source>
        <dbReference type="EMBL" id="EKP95640.1"/>
    </source>
</evidence>
<dbReference type="Pfam" id="PF01566">
    <property type="entry name" value="Nramp"/>
    <property type="match status" value="1"/>
</dbReference>
<keyword evidence="6" id="KW-1003">Cell membrane</keyword>
<dbReference type="PRINTS" id="PR00447">
    <property type="entry name" value="NATRESASSCMP"/>
</dbReference>
<sequence>MASDGGRERNDMKAMAEGQWRPPAVAVMVAGEAAGTKVPGERSLPEVHGSIAIPRGHGRWAAVRKFLAYAGPGFLVAVGYMDPGNWATSLAAGSAYGYALLSVVLISSLMAMFLQALCARLGIATGLDLAQACRVRYPRRTSFLLWVLAELAIAATDLAEVVGTAIALNLLFGLPLLLGVILTALDVVLILFLQHRGFRYVEALVVSLIAIIMGSFFLNLLYASPALGPIVAGLIPTGRLVLEPEMLYLALGILGATVMPHNLYLHSSIVQTRAYGSDERDKREAIRYATADSTIALGIAFFVNAAILVLSAATFHTRGFTQVAEIQEAYRLLSPLLGVQAASLLFAVALLAAGQNSTLTGTLAGQVVMEGFLRLRLPAWLRRLITRLVAIVPAVLVTALAGPSATAQLLILSQVILSLQLPFAVIPLMQFTGDPRLMGPFVNTGWMKVLGWAIALTITGLNAFLLYQTVAGLLGGSGAPMAG</sequence>
<dbReference type="PANTHER" id="PTHR11706">
    <property type="entry name" value="SOLUTE CARRIER PROTEIN FAMILY 11 MEMBER"/>
    <property type="match status" value="1"/>
</dbReference>
<reference evidence="7" key="2">
    <citation type="submission" date="2012-10" db="EMBL/GenBank/DDBJ databases">
        <title>Improved high-quality draft of Thermaerobacter subterraneus C21, DSM 13965.</title>
        <authorList>
            <consortium name="DOE Joint Genome Institute"/>
            <person name="Eisen J."/>
            <person name="Huntemann M."/>
            <person name="Wei C.-L."/>
            <person name="Han J."/>
            <person name="Detter J.C."/>
            <person name="Han C."/>
            <person name="Tapia R."/>
            <person name="Chen A."/>
            <person name="Kyrpides N."/>
            <person name="Mavromatis K."/>
            <person name="Markowitz V."/>
            <person name="Szeto E."/>
            <person name="Ivanova N."/>
            <person name="Mikhailova N."/>
            <person name="Ovchinnikova G."/>
            <person name="Pagani I."/>
            <person name="Pati A."/>
            <person name="Goodwin L."/>
            <person name="Nordberg H.P."/>
            <person name="Cantor M.N."/>
            <person name="Hua S.X."/>
            <person name="Woyke T."/>
            <person name="Eisen J."/>
            <person name="Klenk H.-P."/>
        </authorList>
    </citation>
    <scope>NUCLEOTIDE SEQUENCE [LARGE SCALE GENOMIC DNA]</scope>
    <source>
        <strain evidence="7">DSM 13965</strain>
    </source>
</reference>
<name>K6P3L6_9FIRM</name>
<reference evidence="7" key="1">
    <citation type="submission" date="2010-10" db="EMBL/GenBank/DDBJ databases">
        <authorList>
            <consortium name="US DOE Joint Genome Institute (JGI-PGF)"/>
            <person name="Lucas S."/>
            <person name="Copeland A."/>
            <person name="Lapidus A."/>
            <person name="Bruce D."/>
            <person name="Goodwin L."/>
            <person name="Pitluck S."/>
            <person name="Kyrpides N."/>
            <person name="Mavromatis K."/>
            <person name="Detter J.C."/>
            <person name="Han C."/>
            <person name="Land M."/>
            <person name="Hauser L."/>
            <person name="Markowitz V."/>
            <person name="Cheng J.-F."/>
            <person name="Hugenholtz P."/>
            <person name="Woyke T."/>
            <person name="Wu D."/>
            <person name="Pukall R."/>
            <person name="Wahrenburg C."/>
            <person name="Brambilla E."/>
            <person name="Klenk H.-P."/>
            <person name="Eisen J.A."/>
        </authorList>
    </citation>
    <scope>NUCLEOTIDE SEQUENCE [LARGE SCALE GENOMIC DNA]</scope>
    <source>
        <strain evidence="7">DSM 13965</strain>
    </source>
</reference>
<keyword evidence="8" id="KW-1185">Reference proteome</keyword>
<keyword evidence="3 6" id="KW-0812">Transmembrane</keyword>
<dbReference type="InterPro" id="IPR001046">
    <property type="entry name" value="NRAMP_fam"/>
</dbReference>
<comment type="similarity">
    <text evidence="6">Belongs to the NRAMP family.</text>
</comment>
<feature type="transmembrane region" description="Helical" evidence="6">
    <location>
        <begin position="200"/>
        <end position="222"/>
    </location>
</feature>
<comment type="caution">
    <text evidence="7">The sequence shown here is derived from an EMBL/GenBank/DDBJ whole genome shotgun (WGS) entry which is preliminary data.</text>
</comment>
<dbReference type="Proteomes" id="UP000005710">
    <property type="component" value="Unassembled WGS sequence"/>
</dbReference>
<evidence type="ECO:0000256" key="6">
    <source>
        <dbReference type="HAMAP-Rule" id="MF_00221"/>
    </source>
</evidence>
<feature type="transmembrane region" description="Helical" evidence="6">
    <location>
        <begin position="246"/>
        <end position="265"/>
    </location>
</feature>
<dbReference type="GO" id="GO:0046872">
    <property type="term" value="F:metal ion binding"/>
    <property type="evidence" value="ECO:0007669"/>
    <property type="project" value="UniProtKB-UniRule"/>
</dbReference>
<dbReference type="NCBIfam" id="NF001923">
    <property type="entry name" value="PRK00701.1"/>
    <property type="match status" value="1"/>
</dbReference>
<comment type="subcellular location">
    <subcellularLocation>
        <location evidence="6">Cell membrane</location>
        <topology evidence="6">Multi-pass membrane protein</topology>
    </subcellularLocation>
    <subcellularLocation>
        <location evidence="1">Membrane</location>
        <topology evidence="1">Multi-pass membrane protein</topology>
    </subcellularLocation>
</comment>
<evidence type="ECO:0000256" key="2">
    <source>
        <dbReference type="ARBA" id="ARBA00022448"/>
    </source>
</evidence>
<dbReference type="GO" id="GO:0015086">
    <property type="term" value="F:cadmium ion transmembrane transporter activity"/>
    <property type="evidence" value="ECO:0007669"/>
    <property type="project" value="TreeGrafter"/>
</dbReference>
<feature type="transmembrane region" description="Helical" evidence="6">
    <location>
        <begin position="143"/>
        <end position="166"/>
    </location>
</feature>
<comment type="function">
    <text evidence="6">H(+)-stimulated, divalent metal cation uptake system.</text>
</comment>
<evidence type="ECO:0000256" key="5">
    <source>
        <dbReference type="ARBA" id="ARBA00023136"/>
    </source>
</evidence>
<dbReference type="HAMAP" id="MF_00221">
    <property type="entry name" value="NRAMP"/>
    <property type="match status" value="1"/>
</dbReference>
<feature type="transmembrane region" description="Helical" evidence="6">
    <location>
        <begin position="95"/>
        <end position="123"/>
    </location>
</feature>
<feature type="transmembrane region" description="Helical" evidence="6">
    <location>
        <begin position="332"/>
        <end position="353"/>
    </location>
</feature>
<feature type="transmembrane region" description="Helical" evidence="6">
    <location>
        <begin position="449"/>
        <end position="467"/>
    </location>
</feature>
<dbReference type="GO" id="GO:0005886">
    <property type="term" value="C:plasma membrane"/>
    <property type="evidence" value="ECO:0007669"/>
    <property type="project" value="UniProtKB-SubCell"/>
</dbReference>
<keyword evidence="4 6" id="KW-1133">Transmembrane helix</keyword>
<feature type="transmembrane region" description="Helical" evidence="6">
    <location>
        <begin position="66"/>
        <end position="83"/>
    </location>
</feature>
<dbReference type="HOGENOM" id="CLU_020088_2_0_9"/>
<proteinExistence type="inferred from homology"/>
<dbReference type="STRING" id="867903.ThesuDRAFT_01397"/>
<evidence type="ECO:0000256" key="3">
    <source>
        <dbReference type="ARBA" id="ARBA00022692"/>
    </source>
</evidence>
<keyword evidence="6" id="KW-0406">Ion transport</keyword>